<name>A0A2J6RSC0_HYAVF</name>
<evidence type="ECO:0000256" key="4">
    <source>
        <dbReference type="ARBA" id="ARBA00022833"/>
    </source>
</evidence>
<dbReference type="GO" id="GO:0046872">
    <property type="term" value="F:metal ion binding"/>
    <property type="evidence" value="ECO:0007669"/>
    <property type="project" value="UniProtKB-KW"/>
</dbReference>
<sequence>MLENPNAFALLGDRIFINTGESAKCRLKSSQFLNSWIHFLTNCQGYLFECQTIEQVAGVPAHEAAHLIARHGSEEISSSYFAQQIKIWFDYRGRMGENFGLCRIHEFESDHIGLIIMAEAGFNPQHILDFMAIGVGREEEYWRRKEAPPEFL</sequence>
<dbReference type="GO" id="GO:0051603">
    <property type="term" value="P:proteolysis involved in protein catabolic process"/>
    <property type="evidence" value="ECO:0007669"/>
    <property type="project" value="TreeGrafter"/>
</dbReference>
<evidence type="ECO:0000256" key="1">
    <source>
        <dbReference type="ARBA" id="ARBA00022670"/>
    </source>
</evidence>
<feature type="domain" description="Peptidase M48" evidence="7">
    <location>
        <begin position="4"/>
        <end position="141"/>
    </location>
</feature>
<feature type="non-terminal residue" evidence="8">
    <location>
        <position position="152"/>
    </location>
</feature>
<reference evidence="8 9" key="1">
    <citation type="submission" date="2016-04" db="EMBL/GenBank/DDBJ databases">
        <title>A degradative enzymes factory behind the ericoid mycorrhizal symbiosis.</title>
        <authorList>
            <consortium name="DOE Joint Genome Institute"/>
            <person name="Martino E."/>
            <person name="Morin E."/>
            <person name="Grelet G."/>
            <person name="Kuo A."/>
            <person name="Kohler A."/>
            <person name="Daghino S."/>
            <person name="Barry K."/>
            <person name="Choi C."/>
            <person name="Cichocki N."/>
            <person name="Clum A."/>
            <person name="Copeland A."/>
            <person name="Hainaut M."/>
            <person name="Haridas S."/>
            <person name="Labutti K."/>
            <person name="Lindquist E."/>
            <person name="Lipzen A."/>
            <person name="Khouja H.-R."/>
            <person name="Murat C."/>
            <person name="Ohm R."/>
            <person name="Olson A."/>
            <person name="Spatafora J."/>
            <person name="Veneault-Fourrey C."/>
            <person name="Henrissat B."/>
            <person name="Grigoriev I."/>
            <person name="Martin F."/>
            <person name="Perotto S."/>
        </authorList>
    </citation>
    <scope>NUCLEOTIDE SEQUENCE [LARGE SCALE GENOMIC DNA]</scope>
    <source>
        <strain evidence="8 9">F</strain>
    </source>
</reference>
<dbReference type="InterPro" id="IPR051156">
    <property type="entry name" value="Mito/Outer_Membr_Metalloprot"/>
</dbReference>
<protein>
    <recommendedName>
        <fullName evidence="7">Peptidase M48 domain-containing protein</fullName>
    </recommendedName>
</protein>
<dbReference type="EMBL" id="KZ613944">
    <property type="protein sequence ID" value="PMD41421.1"/>
    <property type="molecule type" value="Genomic_DNA"/>
</dbReference>
<evidence type="ECO:0000256" key="6">
    <source>
        <dbReference type="RuleBase" id="RU003983"/>
    </source>
</evidence>
<evidence type="ECO:0000256" key="3">
    <source>
        <dbReference type="ARBA" id="ARBA00022801"/>
    </source>
</evidence>
<dbReference type="PANTHER" id="PTHR22726">
    <property type="entry name" value="METALLOENDOPEPTIDASE OMA1"/>
    <property type="match status" value="1"/>
</dbReference>
<comment type="cofactor">
    <cofactor evidence="6">
        <name>Zn(2+)</name>
        <dbReference type="ChEBI" id="CHEBI:29105"/>
    </cofactor>
    <text evidence="6">Binds 1 zinc ion per subunit.</text>
</comment>
<keyword evidence="2" id="KW-0479">Metal-binding</keyword>
<dbReference type="InterPro" id="IPR001915">
    <property type="entry name" value="Peptidase_M48"/>
</dbReference>
<dbReference type="GO" id="GO:0004222">
    <property type="term" value="F:metalloendopeptidase activity"/>
    <property type="evidence" value="ECO:0007669"/>
    <property type="project" value="InterPro"/>
</dbReference>
<keyword evidence="1 6" id="KW-0645">Protease</keyword>
<evidence type="ECO:0000256" key="5">
    <source>
        <dbReference type="ARBA" id="ARBA00023049"/>
    </source>
</evidence>
<dbReference type="STRING" id="1149755.A0A2J6RSC0"/>
<keyword evidence="3 6" id="KW-0378">Hydrolase</keyword>
<keyword evidence="4 6" id="KW-0862">Zinc</keyword>
<keyword evidence="5 6" id="KW-0482">Metalloprotease</keyword>
<evidence type="ECO:0000313" key="9">
    <source>
        <dbReference type="Proteomes" id="UP000235786"/>
    </source>
</evidence>
<evidence type="ECO:0000256" key="2">
    <source>
        <dbReference type="ARBA" id="ARBA00022723"/>
    </source>
</evidence>
<comment type="similarity">
    <text evidence="6">Belongs to the peptidase M48 family.</text>
</comment>
<keyword evidence="9" id="KW-1185">Reference proteome</keyword>
<accession>A0A2J6RSC0</accession>
<dbReference type="Proteomes" id="UP000235786">
    <property type="component" value="Unassembled WGS sequence"/>
</dbReference>
<evidence type="ECO:0000313" key="8">
    <source>
        <dbReference type="EMBL" id="PMD41421.1"/>
    </source>
</evidence>
<dbReference type="AlphaFoldDB" id="A0A2J6RSC0"/>
<dbReference type="Pfam" id="PF01435">
    <property type="entry name" value="Peptidase_M48"/>
    <property type="match status" value="1"/>
</dbReference>
<gene>
    <name evidence="8" type="ORF">L207DRAFT_511276</name>
</gene>
<dbReference type="OrthoDB" id="3564152at2759"/>
<dbReference type="PANTHER" id="PTHR22726:SF1">
    <property type="entry name" value="METALLOENDOPEPTIDASE OMA1, MITOCHONDRIAL"/>
    <property type="match status" value="1"/>
</dbReference>
<organism evidence="8 9">
    <name type="scientific">Hyaloscypha variabilis (strain UAMH 11265 / GT02V1 / F)</name>
    <name type="common">Meliniomyces variabilis</name>
    <dbReference type="NCBI Taxonomy" id="1149755"/>
    <lineage>
        <taxon>Eukaryota</taxon>
        <taxon>Fungi</taxon>
        <taxon>Dikarya</taxon>
        <taxon>Ascomycota</taxon>
        <taxon>Pezizomycotina</taxon>
        <taxon>Leotiomycetes</taxon>
        <taxon>Helotiales</taxon>
        <taxon>Hyaloscyphaceae</taxon>
        <taxon>Hyaloscypha</taxon>
        <taxon>Hyaloscypha variabilis</taxon>
    </lineage>
</organism>
<evidence type="ECO:0000259" key="7">
    <source>
        <dbReference type="Pfam" id="PF01435"/>
    </source>
</evidence>
<dbReference type="GO" id="GO:0016020">
    <property type="term" value="C:membrane"/>
    <property type="evidence" value="ECO:0007669"/>
    <property type="project" value="TreeGrafter"/>
</dbReference>
<proteinExistence type="inferred from homology"/>